<dbReference type="AlphaFoldDB" id="A0AA39R5U7"/>
<dbReference type="SUPFAM" id="SSF48403">
    <property type="entry name" value="Ankyrin repeat"/>
    <property type="match status" value="1"/>
</dbReference>
<reference evidence="1" key="1">
    <citation type="submission" date="2023-03" db="EMBL/GenBank/DDBJ databases">
        <title>Complete genome of Cladonia borealis.</title>
        <authorList>
            <person name="Park H."/>
        </authorList>
    </citation>
    <scope>NUCLEOTIDE SEQUENCE</scope>
    <source>
        <strain evidence="1">ANT050790</strain>
    </source>
</reference>
<evidence type="ECO:0008006" key="3">
    <source>
        <dbReference type="Google" id="ProtNLM"/>
    </source>
</evidence>
<comment type="caution">
    <text evidence="1">The sequence shown here is derived from an EMBL/GenBank/DDBJ whole genome shotgun (WGS) entry which is preliminary data.</text>
</comment>
<sequence>MAPQKQQPTSSPATQSASTGNAALFRHLLYQYPTLISTYNRNVENILVNATEGGVSIWKIILDHDPNCKDYEFGRHRGSVLELVLKYKRKELLEFLLKEGADTDRAGDPVLEMGRLHGADSETMELIKKYSV</sequence>
<organism evidence="1 2">
    <name type="scientific">Cladonia borealis</name>
    <dbReference type="NCBI Taxonomy" id="184061"/>
    <lineage>
        <taxon>Eukaryota</taxon>
        <taxon>Fungi</taxon>
        <taxon>Dikarya</taxon>
        <taxon>Ascomycota</taxon>
        <taxon>Pezizomycotina</taxon>
        <taxon>Lecanoromycetes</taxon>
        <taxon>OSLEUM clade</taxon>
        <taxon>Lecanoromycetidae</taxon>
        <taxon>Lecanorales</taxon>
        <taxon>Lecanorineae</taxon>
        <taxon>Cladoniaceae</taxon>
        <taxon>Cladonia</taxon>
    </lineage>
</organism>
<dbReference type="Proteomes" id="UP001166286">
    <property type="component" value="Unassembled WGS sequence"/>
</dbReference>
<accession>A0AA39R5U7</accession>
<gene>
    <name evidence="1" type="ORF">JMJ35_001481</name>
</gene>
<name>A0AA39R5U7_9LECA</name>
<dbReference type="Gene3D" id="1.25.40.20">
    <property type="entry name" value="Ankyrin repeat-containing domain"/>
    <property type="match status" value="1"/>
</dbReference>
<protein>
    <recommendedName>
        <fullName evidence="3">Ankyrin repeat protein</fullName>
    </recommendedName>
</protein>
<proteinExistence type="predicted"/>
<dbReference type="EMBL" id="JAFEKC020000003">
    <property type="protein sequence ID" value="KAK0515447.1"/>
    <property type="molecule type" value="Genomic_DNA"/>
</dbReference>
<dbReference type="InterPro" id="IPR036770">
    <property type="entry name" value="Ankyrin_rpt-contain_sf"/>
</dbReference>
<evidence type="ECO:0000313" key="1">
    <source>
        <dbReference type="EMBL" id="KAK0515447.1"/>
    </source>
</evidence>
<keyword evidence="2" id="KW-1185">Reference proteome</keyword>
<evidence type="ECO:0000313" key="2">
    <source>
        <dbReference type="Proteomes" id="UP001166286"/>
    </source>
</evidence>